<dbReference type="GO" id="GO:0019344">
    <property type="term" value="P:cysteine biosynthetic process"/>
    <property type="evidence" value="ECO:0007669"/>
    <property type="project" value="InterPro"/>
</dbReference>
<dbReference type="InterPro" id="IPR004511">
    <property type="entry name" value="PAPS/APS_Rdtase"/>
</dbReference>
<reference evidence="16 17" key="1">
    <citation type="journal article" date="2012" name="Stand. Genomic Sci.">
        <title>Complete genome sequence of the sulfur compounds oxidizing chemolithoautotroph Sulfuricurvum kujiense type strain (YK-1(T)).</title>
        <authorList>
            <person name="Han C."/>
            <person name="Kotsyurbenko O."/>
            <person name="Chertkov O."/>
            <person name="Held B."/>
            <person name="Lapidus A."/>
            <person name="Nolan M."/>
            <person name="Lucas S."/>
            <person name="Hammon N."/>
            <person name="Deshpande S."/>
            <person name="Cheng J.F."/>
            <person name="Tapia R."/>
            <person name="Goodwin L.A."/>
            <person name="Pitluck S."/>
            <person name="Liolios K."/>
            <person name="Pagani I."/>
            <person name="Ivanova N."/>
            <person name="Mavromatis K."/>
            <person name="Mikhailova N."/>
            <person name="Pati A."/>
            <person name="Chen A."/>
            <person name="Palaniappan K."/>
            <person name="Land M."/>
            <person name="Hauser L."/>
            <person name="Chang Y.J."/>
            <person name="Jeffries C.D."/>
            <person name="Brambilla E.M."/>
            <person name="Rohde M."/>
            <person name="Spring S."/>
            <person name="Sikorski J."/>
            <person name="Goker M."/>
            <person name="Woyke T."/>
            <person name="Bristow J."/>
            <person name="Eisen J.A."/>
            <person name="Markowitz V."/>
            <person name="Hugenholtz P."/>
            <person name="Kyrpides N.C."/>
            <person name="Klenk H.P."/>
            <person name="Detter J.C."/>
        </authorList>
    </citation>
    <scope>NUCLEOTIDE SEQUENCE [LARGE SCALE GENOMIC DNA]</scope>
    <source>
        <strain evidence="17">ATCC BAA-921 / DSM 16994 / JCM 11577 / YK-1</strain>
    </source>
</reference>
<keyword evidence="6 14" id="KW-0411">Iron-sulfur</keyword>
<dbReference type="SUPFAM" id="SSF52402">
    <property type="entry name" value="Adenine nucleotide alpha hydrolases-like"/>
    <property type="match status" value="1"/>
</dbReference>
<feature type="binding site" evidence="14">
    <location>
        <position position="200"/>
    </location>
    <ligand>
        <name>[4Fe-4S] cluster</name>
        <dbReference type="ChEBI" id="CHEBI:49883"/>
    </ligand>
</feature>
<dbReference type="NCBIfam" id="NF002537">
    <property type="entry name" value="PRK02090.1"/>
    <property type="match status" value="1"/>
</dbReference>
<dbReference type="CDD" id="cd23945">
    <property type="entry name" value="PAPS_reductase"/>
    <property type="match status" value="1"/>
</dbReference>
<evidence type="ECO:0000256" key="10">
    <source>
        <dbReference type="ARBA" id="ARBA00029514"/>
    </source>
</evidence>
<feature type="binding site" evidence="14">
    <location>
        <position position="117"/>
    </location>
    <ligand>
        <name>[4Fe-4S] cluster</name>
        <dbReference type="ChEBI" id="CHEBI:49883"/>
    </ligand>
</feature>
<evidence type="ECO:0000256" key="1">
    <source>
        <dbReference type="ARBA" id="ARBA00009732"/>
    </source>
</evidence>
<dbReference type="InterPro" id="IPR014729">
    <property type="entry name" value="Rossmann-like_a/b/a_fold"/>
</dbReference>
<evidence type="ECO:0000256" key="9">
    <source>
        <dbReference type="ARBA" id="ARBA00024386"/>
    </source>
</evidence>
<dbReference type="GO" id="GO:0004604">
    <property type="term" value="F:phosphoadenylyl-sulfate reductase (thioredoxin) activity"/>
    <property type="evidence" value="ECO:0007669"/>
    <property type="project" value="UniProtKB-UniRule"/>
</dbReference>
<keyword evidence="5 14" id="KW-0408">Iron</keyword>
<dbReference type="NCBIfam" id="TIGR02055">
    <property type="entry name" value="APS_reductase"/>
    <property type="match status" value="1"/>
</dbReference>
<dbReference type="InterPro" id="IPR011798">
    <property type="entry name" value="APS_reductase"/>
</dbReference>
<evidence type="ECO:0000256" key="11">
    <source>
        <dbReference type="ARBA" id="ARBA00030894"/>
    </source>
</evidence>
<dbReference type="PIRSF" id="PIRSF000857">
    <property type="entry name" value="PAPS_reductase"/>
    <property type="match status" value="1"/>
</dbReference>
<dbReference type="KEGG" id="sku:Sulku_1056"/>
<evidence type="ECO:0000256" key="4">
    <source>
        <dbReference type="ARBA" id="ARBA00023002"/>
    </source>
</evidence>
<dbReference type="OrthoDB" id="9794018at2"/>
<evidence type="ECO:0000256" key="8">
    <source>
        <dbReference type="ARBA" id="ARBA00024327"/>
    </source>
</evidence>
<dbReference type="GO" id="GO:0046872">
    <property type="term" value="F:metal ion binding"/>
    <property type="evidence" value="ECO:0007669"/>
    <property type="project" value="UniProtKB-KW"/>
</dbReference>
<feature type="binding site" evidence="14">
    <location>
        <position position="203"/>
    </location>
    <ligand>
        <name>[4Fe-4S] cluster</name>
        <dbReference type="ChEBI" id="CHEBI:49883"/>
    </ligand>
</feature>
<name>E4U349_SULKY</name>
<dbReference type="Pfam" id="PF01507">
    <property type="entry name" value="PAPS_reduct"/>
    <property type="match status" value="1"/>
</dbReference>
<keyword evidence="17" id="KW-1185">Reference proteome</keyword>
<evidence type="ECO:0000313" key="17">
    <source>
        <dbReference type="Proteomes" id="UP000008721"/>
    </source>
</evidence>
<comment type="pathway">
    <text evidence="8 14">Sulfur metabolism; hydrogen sulfide biosynthesis; sulfite from sulfate.</text>
</comment>
<dbReference type="NCBIfam" id="TIGR00434">
    <property type="entry name" value="cysH"/>
    <property type="match status" value="1"/>
</dbReference>
<dbReference type="PANTHER" id="PTHR46482:SF9">
    <property type="entry name" value="5'-ADENYLYLSULFATE REDUCTASE 1, CHLOROPLASTIC"/>
    <property type="match status" value="1"/>
</dbReference>
<feature type="domain" description="Phosphoadenosine phosphosulphate reductase" evidence="15">
    <location>
        <begin position="32"/>
        <end position="206"/>
    </location>
</feature>
<comment type="cofactor">
    <cofactor evidence="14">
        <name>[4Fe-4S] cluster</name>
        <dbReference type="ChEBI" id="CHEBI:49883"/>
    </cofactor>
    <text evidence="14">Binds 1 [4Fe-4S] cluster per subunit.</text>
</comment>
<comment type="similarity">
    <text evidence="1 14">Belongs to the PAPS reductase family. CysH subfamily.</text>
</comment>
<dbReference type="RefSeq" id="WP_013459916.1">
    <property type="nucleotide sequence ID" value="NC_014762.1"/>
</dbReference>
<dbReference type="GO" id="GO:0019379">
    <property type="term" value="P:sulfate assimilation, phosphoadenylyl sulfate reduction by phosphoadenylyl-sulfate reductase (thioredoxin)"/>
    <property type="evidence" value="ECO:0007669"/>
    <property type="project" value="UniProtKB-UniRule"/>
</dbReference>
<keyword evidence="4 14" id="KW-0560">Oxidoreductase</keyword>
<dbReference type="InterPro" id="IPR002500">
    <property type="entry name" value="PAPS_reduct_dom"/>
</dbReference>
<proteinExistence type="inferred from homology"/>
<evidence type="ECO:0000256" key="13">
    <source>
        <dbReference type="ARBA" id="ARBA00048441"/>
    </source>
</evidence>
<dbReference type="EMBL" id="CP002355">
    <property type="protein sequence ID" value="ADR33719.1"/>
    <property type="molecule type" value="Genomic_DNA"/>
</dbReference>
<dbReference type="EC" id="1.8.4.10" evidence="9 14"/>
<evidence type="ECO:0000256" key="3">
    <source>
        <dbReference type="ARBA" id="ARBA00022723"/>
    </source>
</evidence>
<protein>
    <recommendedName>
        <fullName evidence="10 14">Adenosine 5'-phosphosulfate reductase</fullName>
        <shortName evidence="14">APS reductase</shortName>
        <ecNumber evidence="9 14">1.8.4.10</ecNumber>
    </recommendedName>
    <alternativeName>
        <fullName evidence="12 14">5'-adenylylsulfate reductase</fullName>
    </alternativeName>
    <alternativeName>
        <fullName evidence="11 14">Thioredoxin-dependent 5'-adenylylsulfate reductase</fullName>
    </alternativeName>
</protein>
<dbReference type="AlphaFoldDB" id="E4U349"/>
<comment type="subcellular location">
    <subcellularLocation>
        <location evidence="14">Cytoplasm</location>
    </subcellularLocation>
</comment>
<dbReference type="eggNOG" id="COG0175">
    <property type="taxonomic scope" value="Bacteria"/>
</dbReference>
<comment type="function">
    <text evidence="7 14">Catalyzes the formation of sulfite from adenosine 5'-phosphosulfate (APS) using thioredoxin as an electron donor.</text>
</comment>
<dbReference type="HOGENOM" id="CLU_044089_1_0_7"/>
<keyword evidence="2 14" id="KW-0963">Cytoplasm</keyword>
<dbReference type="STRING" id="709032.Sulku_1056"/>
<evidence type="ECO:0000256" key="6">
    <source>
        <dbReference type="ARBA" id="ARBA00023014"/>
    </source>
</evidence>
<gene>
    <name evidence="14" type="primary">cysH</name>
    <name evidence="16" type="ordered locus">Sulku_1056</name>
</gene>
<evidence type="ECO:0000313" key="16">
    <source>
        <dbReference type="EMBL" id="ADR33719.1"/>
    </source>
</evidence>
<organism evidence="16 17">
    <name type="scientific">Sulfuricurvum kujiense (strain ATCC BAA-921 / DSM 16994 / JCM 11577 / YK-1)</name>
    <dbReference type="NCBI Taxonomy" id="709032"/>
    <lineage>
        <taxon>Bacteria</taxon>
        <taxon>Pseudomonadati</taxon>
        <taxon>Campylobacterota</taxon>
        <taxon>Epsilonproteobacteria</taxon>
        <taxon>Campylobacterales</taxon>
        <taxon>Sulfurimonadaceae</taxon>
        <taxon>Sulfuricurvum</taxon>
    </lineage>
</organism>
<accession>E4U349</accession>
<dbReference type="GO" id="GO:0005737">
    <property type="term" value="C:cytoplasm"/>
    <property type="evidence" value="ECO:0007669"/>
    <property type="project" value="UniProtKB-SubCell"/>
</dbReference>
<evidence type="ECO:0000256" key="14">
    <source>
        <dbReference type="HAMAP-Rule" id="MF_00063"/>
    </source>
</evidence>
<evidence type="ECO:0000256" key="7">
    <source>
        <dbReference type="ARBA" id="ARBA00024298"/>
    </source>
</evidence>
<evidence type="ECO:0000256" key="2">
    <source>
        <dbReference type="ARBA" id="ARBA00022490"/>
    </source>
</evidence>
<comment type="catalytic activity">
    <reaction evidence="13 14">
        <text>[thioredoxin]-disulfide + sulfite + AMP + 2 H(+) = adenosine 5'-phosphosulfate + [thioredoxin]-dithiol</text>
        <dbReference type="Rhea" id="RHEA:21976"/>
        <dbReference type="Rhea" id="RHEA-COMP:10698"/>
        <dbReference type="Rhea" id="RHEA-COMP:10700"/>
        <dbReference type="ChEBI" id="CHEBI:15378"/>
        <dbReference type="ChEBI" id="CHEBI:17359"/>
        <dbReference type="ChEBI" id="CHEBI:29950"/>
        <dbReference type="ChEBI" id="CHEBI:50058"/>
        <dbReference type="ChEBI" id="CHEBI:58243"/>
        <dbReference type="ChEBI" id="CHEBI:456215"/>
        <dbReference type="EC" id="1.8.4.10"/>
    </reaction>
</comment>
<feature type="binding site" evidence="14">
    <location>
        <position position="118"/>
    </location>
    <ligand>
        <name>[4Fe-4S] cluster</name>
        <dbReference type="ChEBI" id="CHEBI:49883"/>
    </ligand>
</feature>
<evidence type="ECO:0000256" key="12">
    <source>
        <dbReference type="ARBA" id="ARBA00032041"/>
    </source>
</evidence>
<evidence type="ECO:0000259" key="15">
    <source>
        <dbReference type="Pfam" id="PF01507"/>
    </source>
</evidence>
<keyword evidence="3 14" id="KW-0479">Metal-binding</keyword>
<dbReference type="GO" id="GO:0070814">
    <property type="term" value="P:hydrogen sulfide biosynthetic process"/>
    <property type="evidence" value="ECO:0007669"/>
    <property type="project" value="UniProtKB-UniRule"/>
</dbReference>
<dbReference type="GO" id="GO:0051539">
    <property type="term" value="F:4 iron, 4 sulfur cluster binding"/>
    <property type="evidence" value="ECO:0007669"/>
    <property type="project" value="UniProtKB-UniRule"/>
</dbReference>
<dbReference type="HAMAP" id="MF_00063">
    <property type="entry name" value="CysH"/>
    <property type="match status" value="1"/>
</dbReference>
<dbReference type="Proteomes" id="UP000008721">
    <property type="component" value="Chromosome"/>
</dbReference>
<dbReference type="Gene3D" id="3.40.50.620">
    <property type="entry name" value="HUPs"/>
    <property type="match status" value="1"/>
</dbReference>
<sequence>MSINLDVLNRRFENEAVESLLACFLESHKGRIALASSFGAEDQVLTDMILNIDPLGKIFTLDTGRLPEETYALMDQTNRKYGIKVDVYCPDRTALEAMYQAQGINGFRDSIENRKTCCHVRKLEPLRRALSELEVWITGLRRSQSPTRETMRLIEWDEGNGLIKLNPLIEWDEERVWDYIKTNKVPYNVLHTQGYPSIGCEPCTRAIREGEELRAGRWWWENPEHKECGLHLKREKQ</sequence>
<evidence type="ECO:0000256" key="5">
    <source>
        <dbReference type="ARBA" id="ARBA00023004"/>
    </source>
</evidence>
<dbReference type="GO" id="GO:0043866">
    <property type="term" value="F:adenylyl-sulfate reductase (thioredoxin) activity"/>
    <property type="evidence" value="ECO:0007669"/>
    <property type="project" value="UniProtKB-EC"/>
</dbReference>
<feature type="active site" description="Nucleophile; cysteine thiosulfonate intermediate" evidence="14">
    <location>
        <position position="228"/>
    </location>
</feature>
<dbReference type="PANTHER" id="PTHR46482">
    <property type="entry name" value="5'-ADENYLYLSULFATE REDUCTASE 3, CHLOROPLASTIC"/>
    <property type="match status" value="1"/>
</dbReference>